<feature type="transmembrane region" description="Helical" evidence="1">
    <location>
        <begin position="20"/>
        <end position="39"/>
    </location>
</feature>
<comment type="caution">
    <text evidence="2">The sequence shown here is derived from an EMBL/GenBank/DDBJ whole genome shotgun (WGS) entry which is preliminary data.</text>
</comment>
<evidence type="ECO:0000313" key="3">
    <source>
        <dbReference type="Proteomes" id="UP001205601"/>
    </source>
</evidence>
<dbReference type="EMBL" id="JAOCQF010000001">
    <property type="protein sequence ID" value="MCT8328802.1"/>
    <property type="molecule type" value="Genomic_DNA"/>
</dbReference>
<keyword evidence="1" id="KW-0472">Membrane</keyword>
<dbReference type="Proteomes" id="UP001205601">
    <property type="component" value="Unassembled WGS sequence"/>
</dbReference>
<accession>A0ABT2NIQ8</accession>
<keyword evidence="1" id="KW-0812">Transmembrane</keyword>
<evidence type="ECO:0000256" key="1">
    <source>
        <dbReference type="SAM" id="Phobius"/>
    </source>
</evidence>
<proteinExistence type="predicted"/>
<name>A0ABT2NIQ8_9RHOB</name>
<gene>
    <name evidence="2" type="ORF">N5I32_04650</name>
</gene>
<dbReference type="RefSeq" id="WP_261494223.1">
    <property type="nucleotide sequence ID" value="NZ_JAOCQF010000001.1"/>
</dbReference>
<protein>
    <submittedName>
        <fullName evidence="2">Uncharacterized protein</fullName>
    </submittedName>
</protein>
<organism evidence="2 3">
    <name type="scientific">Albidovulum sediminis</name>
    <dbReference type="NCBI Taxonomy" id="3066345"/>
    <lineage>
        <taxon>Bacteria</taxon>
        <taxon>Pseudomonadati</taxon>
        <taxon>Pseudomonadota</taxon>
        <taxon>Alphaproteobacteria</taxon>
        <taxon>Rhodobacterales</taxon>
        <taxon>Paracoccaceae</taxon>
        <taxon>Albidovulum</taxon>
    </lineage>
</organism>
<keyword evidence="1" id="KW-1133">Transmembrane helix</keyword>
<sequence length="64" mass="7029">MLDPRQILRLSRWARHPPSARRVAVFLGVIAASLLLAGAERLGWLPEFMTGAERVAPPKVQSAP</sequence>
<keyword evidence="3" id="KW-1185">Reference proteome</keyword>
<reference evidence="3" key="1">
    <citation type="submission" date="2023-07" db="EMBL/GenBank/DDBJ databases">
        <title>Defluviimonas sediminis sp. nov., isolated from mangrove sediment.</title>
        <authorList>
            <person name="Liu L."/>
            <person name="Li J."/>
            <person name="Huang Y."/>
            <person name="Pan J."/>
            <person name="Li M."/>
        </authorList>
    </citation>
    <scope>NUCLEOTIDE SEQUENCE [LARGE SCALE GENOMIC DNA]</scope>
    <source>
        <strain evidence="3">FT324</strain>
    </source>
</reference>
<evidence type="ECO:0000313" key="2">
    <source>
        <dbReference type="EMBL" id="MCT8328802.1"/>
    </source>
</evidence>